<evidence type="ECO:0000256" key="6">
    <source>
        <dbReference type="ARBA" id="ARBA00004650"/>
    </source>
</evidence>
<evidence type="ECO:0000256" key="28">
    <source>
        <dbReference type="ARBA" id="ARBA00023180"/>
    </source>
</evidence>
<evidence type="ECO:0000256" key="33">
    <source>
        <dbReference type="RuleBase" id="RU363095"/>
    </source>
</evidence>
<evidence type="ECO:0000256" key="18">
    <source>
        <dbReference type="ARBA" id="ARBA00022844"/>
    </source>
</evidence>
<evidence type="ECO:0000313" key="36">
    <source>
        <dbReference type="EMBL" id="AGC80730.1"/>
    </source>
</evidence>
<keyword evidence="25 32" id="KW-0472">Membrane</keyword>
<keyword evidence="24 32" id="KW-0175">Coiled coil</keyword>
<comment type="function">
    <text evidence="32">Surface protein gp120: Attaches the virus to the host lymphoid cell by binding to the primary receptor CD4. This interaction induces a structural rearrangement creating a high affinity binding site for a chemokine coreceptor like CXCR4 and/or CCR5. Acts as a ligand for CD209/DC-SIGN and CLEC4M/DC-SIGNR, which are respectively found on dendritic cells (DCs), and on endothelial cells of liver sinusoids and lymph node sinuses. These interactions allow capture of viral particles at mucosal surfaces by these cells and subsequent transmission to permissive cells. HIV subverts the migration properties of dendritic cells to gain access to CD4+ T-cells in lymph nodes. Virus transmission to permissive T-cells occurs either in trans (without DCs infection, through viral capture and transmission), or in cis (following DCs productive infection, through the usual CD4-gp120 interaction), thereby inducing a robust infection. In trans infection, bound virions remain infectious over days and it is proposed that they are not degraded, but protected in non-lysosomal acidic organelles within the DCs close to the cell membrane thus contributing to the viral infectious potential during DCs' migration from the periphery to the lymphoid tissues. On arrival at lymphoid tissues, intact virions recycle back to DCs' cell surface allowing virus transmission to CD4+ T-cells.</text>
</comment>
<keyword evidence="27 32" id="KW-1015">Disulfide bond</keyword>
<dbReference type="GO" id="GO:0075512">
    <property type="term" value="P:clathrin-dependent endocytosis of virus by host cell"/>
    <property type="evidence" value="ECO:0007669"/>
    <property type="project" value="UniProtKB-UniRule"/>
</dbReference>
<feature type="disulfide bond" evidence="32">
    <location>
        <begin position="219"/>
        <end position="248"/>
    </location>
</feature>
<organism evidence="36">
    <name type="scientific">Human immunodeficiency virus type 1</name>
    <name type="common">HIV-1</name>
    <dbReference type="NCBI Taxonomy" id="11676"/>
    <lineage>
        <taxon>Viruses</taxon>
        <taxon>Riboviria</taxon>
        <taxon>Pararnavirae</taxon>
        <taxon>Artverviricota</taxon>
        <taxon>Revtraviricetes</taxon>
        <taxon>Ortervirales</taxon>
        <taxon>Retroviridae</taxon>
        <taxon>Orthoretrovirinae</taxon>
        <taxon>Lentivirus</taxon>
        <taxon>Lentivirus humimdef1</taxon>
    </lineage>
</organism>
<evidence type="ECO:0000256" key="22">
    <source>
        <dbReference type="ARBA" id="ARBA00022989"/>
    </source>
</evidence>
<evidence type="ECO:0000256" key="25">
    <source>
        <dbReference type="ARBA" id="ARBA00023136"/>
    </source>
</evidence>
<dbReference type="CDD" id="cd09909">
    <property type="entry name" value="HIV-1-like_HR1-HR2"/>
    <property type="match status" value="1"/>
</dbReference>
<dbReference type="GO" id="GO:0039654">
    <property type="term" value="P:fusion of virus membrane with host endosome membrane"/>
    <property type="evidence" value="ECO:0007669"/>
    <property type="project" value="UniProtKB-UniRule"/>
</dbReference>
<keyword evidence="26 32" id="KW-0564">Palmitate</keyword>
<dbReference type="Gene3D" id="2.170.40.20">
    <property type="entry name" value="Human immunodeficiency virus 1, Gp160, envelope glycoprotein"/>
    <property type="match status" value="2"/>
</dbReference>
<keyword evidence="31 32" id="KW-1160">Virus entry into host cell</keyword>
<feature type="chain" id="PRO_5023378699" description="Envelope glycoprotein gp160" evidence="32">
    <location>
        <begin position="30"/>
        <end position="850"/>
    </location>
</feature>
<accession>L7WJB0</accession>
<keyword evidence="12 32" id="KW-1162">Viral penetration into host cytoplasm</keyword>
<organismHost>
    <name type="scientific">Homo sapiens</name>
    <name type="common">Human</name>
    <dbReference type="NCBI Taxonomy" id="9606"/>
</organismHost>
<feature type="transmembrane region" description="Helical" evidence="33">
    <location>
        <begin position="13"/>
        <end position="39"/>
    </location>
</feature>
<dbReference type="GO" id="GO:0005198">
    <property type="term" value="F:structural molecule activity"/>
    <property type="evidence" value="ECO:0007669"/>
    <property type="project" value="UniProtKB-UniRule"/>
</dbReference>
<dbReference type="GO" id="GO:0019082">
    <property type="term" value="P:viral protein processing"/>
    <property type="evidence" value="ECO:0007669"/>
    <property type="project" value="UniProtKB-UniRule"/>
</dbReference>
<comment type="PTM">
    <text evidence="32">Specific enzymatic cleavages in vivo yield mature proteins. Envelope glycoproteins are synthesized as a inactive precursor that is heavily N-glycosylated and processed likely by host cell furin in the Golgi to yield the mature SU and TM proteins. The cleavage site between SU and TM requires the minimal sequence [KR]-X-[KR]-R. About 2 of the 9 disulfide bonds of gp41 are reduced by P4HB/PDI, following binding to CD4 receptor.</text>
</comment>
<evidence type="ECO:0000256" key="17">
    <source>
        <dbReference type="ARBA" id="ARBA00022804"/>
    </source>
</evidence>
<feature type="short sequence motif" description="YXXL motif; contains endocytosis signal" evidence="32">
    <location>
        <begin position="706"/>
        <end position="709"/>
    </location>
</feature>
<dbReference type="InterPro" id="IPR037527">
    <property type="entry name" value="Gp160"/>
</dbReference>
<comment type="subcellular location">
    <subcellularLocation>
        <location evidence="3">Host cell membrane</location>
        <topology evidence="3">Peripheral membrane protein</topology>
    </subcellularLocation>
    <subcellularLocation>
        <location evidence="1">Host cell membrane</location>
        <topology evidence="1">Single-pass type I membrane protein</topology>
    </subcellularLocation>
    <subcellularLocation>
        <location evidence="2">Host endosome membrane</location>
        <topology evidence="2">Peripheral membrane protein</topology>
    </subcellularLocation>
    <subcellularLocation>
        <location evidence="5">Host endosome membrane</location>
        <topology evidence="5">Single-pass type I membrane protein</topology>
    </subcellularLocation>
    <subcellularLocation>
        <location evidence="6">Virion membrane</location>
        <topology evidence="6">Peripheral membrane protein</topology>
    </subcellularLocation>
    <subcellularLocation>
        <location evidence="4">Virion membrane</location>
        <topology evidence="4">Single-pass type I membrane protein</topology>
    </subcellularLocation>
</comment>
<feature type="chain" id="PRO_5023378700" description="Transmembrane protein gp41" evidence="32">
    <location>
        <begin position="506"/>
        <end position="850"/>
    </location>
</feature>
<comment type="miscellaneous">
    <text evidence="32">HIV-1 lineages are divided in three main groups, M (for Major), O (for Outlier), and N (for New, or Non-M, Non-O). The vast majority of strains found worldwide belong to the group M. Group O seems to be endemic to and largely confined to Cameroon and neighboring countries in West Central Africa, where these viruses represent a small minority of HIV-1 strains. The group N is represented by a limited number of isolates from Cameroonian persons. The group M is further subdivided in 9 clades or subtypes (A to D, F to H, J and K).</text>
</comment>
<name>L7WJB0_HV1</name>
<feature type="region of interest" description="MPER; binding to GalCer" evidence="32">
    <location>
        <begin position="656"/>
        <end position="677"/>
    </location>
</feature>
<comment type="caution">
    <text evidence="32 33">Lacks conserved residue(s) required for the propagation of feature annotation.</text>
</comment>
<evidence type="ECO:0000256" key="1">
    <source>
        <dbReference type="ARBA" id="ARBA00004402"/>
    </source>
</evidence>
<feature type="disulfide bond" evidence="32">
    <location>
        <begin position="51"/>
        <end position="71"/>
    </location>
</feature>
<keyword evidence="17 32" id="KW-1161">Viral attachment to host cell</keyword>
<feature type="domain" description="Retroviral envelope protein GP41-like" evidence="35">
    <location>
        <begin position="524"/>
        <end position="714"/>
    </location>
</feature>
<evidence type="ECO:0000256" key="19">
    <source>
        <dbReference type="ARBA" id="ARBA00022870"/>
    </source>
</evidence>
<evidence type="ECO:0000256" key="23">
    <source>
        <dbReference type="ARBA" id="ARBA00023046"/>
    </source>
</evidence>
<evidence type="ECO:0000256" key="29">
    <source>
        <dbReference type="ARBA" id="ARBA00023280"/>
    </source>
</evidence>
<keyword evidence="30 32" id="KW-0449">Lipoprotein</keyword>
<dbReference type="InterPro" id="IPR000328">
    <property type="entry name" value="GP41-like"/>
</dbReference>
<feature type="disulfide bond" evidence="32">
    <location>
        <begin position="592"/>
        <end position="598"/>
    </location>
</feature>
<evidence type="ECO:0000256" key="30">
    <source>
        <dbReference type="ARBA" id="ARBA00023288"/>
    </source>
</evidence>
<evidence type="ECO:0000256" key="13">
    <source>
        <dbReference type="ARBA" id="ARBA00022685"/>
    </source>
</evidence>
<gene>
    <name evidence="32 36" type="primary">env</name>
</gene>
<feature type="coiled-coil region" evidence="32">
    <location>
        <begin position="627"/>
        <end position="661"/>
    </location>
</feature>
<keyword evidence="20 32" id="KW-0261">Viral envelope protein</keyword>
<comment type="function">
    <text evidence="32">Envelope glycoprotein gp160: Oligomerizes in the host endoplasmic reticulum into predominantly trimers. In a second time, gp160 transits in the host Golgi, where glycosylation is completed. The precursor is then proteolytically cleaved in the trans-Golgi and thereby activated by cellular furin or furin-like proteases to produce gp120 and gp41.</text>
</comment>
<dbReference type="GO" id="GO:0019031">
    <property type="term" value="C:viral envelope"/>
    <property type="evidence" value="ECO:0007669"/>
    <property type="project" value="UniProtKB-KW"/>
</dbReference>
<evidence type="ECO:0000256" key="26">
    <source>
        <dbReference type="ARBA" id="ARBA00023139"/>
    </source>
</evidence>
<keyword evidence="28 32" id="KW-0325">Glycoprotein</keyword>
<evidence type="ECO:0000256" key="27">
    <source>
        <dbReference type="ARBA" id="ARBA00023157"/>
    </source>
</evidence>
<comment type="miscellaneous">
    <text evidence="32">Inhibitors targeting HIV-1 viral envelope proteins are used as antiretroviral drugs. Attachment of virions to the cell surface via non-specific interactions and CD4 binding can be blocked by inhibitors that include cyanovirin-N, cyclotriazadisulfonamide analogs, PRO 2000, TNX 355 and PRO 542. In addition, BMS 806 can block CD4-induced conformational changes. Env interactions with the coreceptor molecules can be targeted by CCR5 antagonists including SCH-D, maraviroc (UK 427857) and aplaviroc (GW 873140), and the CXCR4 antagonist AMD 070. Fusion of viral and cellular membranes can be inhibited by peptides such as enfuvirtide and tifuvirtide (T 1249). Resistance to inhibitors associated with mutations in Env are observed. Most of the time, single mutations confer only a modest reduction in drug susceptibility. Combination of several mutations is usually required to develop a high-level drug resistance.</text>
</comment>
<dbReference type="Pfam" id="PF00517">
    <property type="entry name" value="GP41"/>
    <property type="match status" value="1"/>
</dbReference>
<evidence type="ECO:0000256" key="21">
    <source>
        <dbReference type="ARBA" id="ARBA00022890"/>
    </source>
</evidence>
<dbReference type="InterPro" id="IPR036377">
    <property type="entry name" value="Gp120_core_sf"/>
</dbReference>
<dbReference type="EMBL" id="KC186895">
    <property type="protein sequence ID" value="AGC80730.1"/>
    <property type="molecule type" value="Genomic_RNA"/>
</dbReference>
<evidence type="ECO:0000256" key="24">
    <source>
        <dbReference type="ARBA" id="ARBA00023054"/>
    </source>
</evidence>
<feature type="region of interest" description="CD4-binding loop" evidence="32">
    <location>
        <begin position="363"/>
        <end position="373"/>
    </location>
</feature>
<keyword evidence="16 32" id="KW-0732">Signal</keyword>
<dbReference type="GO" id="GO:0019062">
    <property type="term" value="P:virion attachment to host cell"/>
    <property type="evidence" value="ECO:0007669"/>
    <property type="project" value="UniProtKB-UniRule"/>
</dbReference>
<evidence type="ECO:0000256" key="12">
    <source>
        <dbReference type="ARBA" id="ARBA00022595"/>
    </source>
</evidence>
<comment type="subcellular location">
    <molecule>Transmembrane protein gp41</molecule>
    <subcellularLocation>
        <location evidence="32">Virion membrane</location>
        <topology evidence="32">Single-pass type I membrane protein</topology>
    </subcellularLocation>
    <subcellularLocation>
        <location evidence="32">Host cell membrane</location>
        <topology evidence="32">Single-pass type I membrane protein</topology>
    </subcellularLocation>
    <subcellularLocation>
        <location evidence="32">Host endosome membrane</location>
        <topology evidence="32">Single-pass type I membrane protein</topology>
    </subcellularLocation>
    <text evidence="32">It is probably concentrated at the site of budding and incorporated into the virions possibly by contacts between the cytoplasmic tail of Env and the N-terminus of Gag.</text>
</comment>
<evidence type="ECO:0000256" key="8">
    <source>
        <dbReference type="ARBA" id="ARBA00022510"/>
    </source>
</evidence>
<keyword evidence="13 32" id="KW-0165">Cleavage on pair of basic residues</keyword>
<dbReference type="GO" id="GO:0016020">
    <property type="term" value="C:membrane"/>
    <property type="evidence" value="ECO:0007669"/>
    <property type="project" value="UniProtKB-UniRule"/>
</dbReference>
<dbReference type="GO" id="GO:0044175">
    <property type="term" value="C:host cell endosome membrane"/>
    <property type="evidence" value="ECO:0007669"/>
    <property type="project" value="UniProtKB-SubCell"/>
</dbReference>
<feature type="site" description="Cleavage; by host furin" evidence="32">
    <location>
        <begin position="505"/>
        <end position="506"/>
    </location>
</feature>
<keyword evidence="14 32" id="KW-0812">Transmembrane</keyword>
<comment type="subunit">
    <text evidence="32">The mature envelope protein (Env) consists of a homotrimer of non-covalently associated gp120-gp41 heterodimers. The resulting complex protrudes from the virus surface as a spike. There seems to be as few as 10 spikes on the average virion. Surface protein gp120 interacts with host CD4, CCR5 and CXCR4. Gp120 also interacts with the C-type lectins CD209/DC-SIGN and CLEC4M/DC-SIGNR (collectively referred to as DC-SIGN(R)). Gp120 and gp41 interact with GalCer. Gp120 interacts with host ITGA4/ITGB7 complex; on CD4+ T-cells, this interaction results in rapid activation of integrin ITGAL/LFA-1, which facilitates efficient cell-to-cell spreading of HIV-1. Gp120 interacts with cell-associated heparan sulfate; this interaction increases virus infectivity on permissive cells and may be involved in infection of CD4- cells.</text>
</comment>
<dbReference type="Gene3D" id="1.10.287.210">
    <property type="match status" value="1"/>
</dbReference>
<dbReference type="GO" id="GO:0052031">
    <property type="term" value="P:symbiont-mediated perturbation of host defense response"/>
    <property type="evidence" value="ECO:0007669"/>
    <property type="project" value="UniProtKB-UniRule"/>
</dbReference>
<evidence type="ECO:0000256" key="4">
    <source>
        <dbReference type="ARBA" id="ARBA00004563"/>
    </source>
</evidence>
<dbReference type="Gene3D" id="1.20.5.490">
    <property type="entry name" value="Single helix bin"/>
    <property type="match status" value="1"/>
</dbReference>
<keyword evidence="10 32" id="KW-1165">Clathrin-mediated endocytosis of virus by host</keyword>
<evidence type="ECO:0000256" key="3">
    <source>
        <dbReference type="ARBA" id="ARBA00004505"/>
    </source>
</evidence>
<proteinExistence type="inferred from homology"/>
<comment type="PTM">
    <text evidence="32">Highly glycosylated by host. The high number of glycan on the protein is reffered to as 'glycan shield' because it contributes to hide protein sequence from adaptive immune system.</text>
</comment>
<evidence type="ECO:0000256" key="11">
    <source>
        <dbReference type="ARBA" id="ARBA00022581"/>
    </source>
</evidence>
<evidence type="ECO:0000256" key="7">
    <source>
        <dbReference type="ARBA" id="ARBA00022506"/>
    </source>
</evidence>
<dbReference type="InterPro" id="IPR000777">
    <property type="entry name" value="HIV1_Gp120"/>
</dbReference>
<dbReference type="GO" id="GO:1903911">
    <property type="term" value="P:positive regulation of receptor clustering"/>
    <property type="evidence" value="ECO:0007669"/>
    <property type="project" value="UniProtKB-UniRule"/>
</dbReference>
<feature type="region of interest" description="V5" evidence="32">
    <location>
        <begin position="455"/>
        <end position="465"/>
    </location>
</feature>
<comment type="domain">
    <text evidence="32">Some of the most genetically diverse regions of the viral genome are present in Env. They are called variable regions 1 through 5 (V1 through V5). Coreceptor usage of gp120 is determined mainly by the primary structure of the third variable region (V3) in the outer domain of gp120. The sequence of V3 determines which coreceptor, CCR5 and/or CXCR4 (corresponding to R5/macrophage, X4/T cell and R5X4/T cell and macrophage tropism), is used to trigger the fusion potential of the Env complex, and hence which cells the virus can infect. Binding to CCR5 involves a region adjacent in addition to V3.</text>
</comment>
<comment type="similarity">
    <text evidence="32">Belongs to the HIV-1 env protein family.</text>
</comment>
<feature type="topological domain" description="Cytoplasmic" evidence="32">
    <location>
        <begin position="700"/>
        <end position="850"/>
    </location>
</feature>
<evidence type="ECO:0000259" key="35">
    <source>
        <dbReference type="Pfam" id="PF00517"/>
    </source>
</evidence>
<evidence type="ECO:0000256" key="9">
    <source>
        <dbReference type="ARBA" id="ARBA00022511"/>
    </source>
</evidence>
<comment type="subcellular location">
    <molecule>Surface protein gp120</molecule>
    <subcellularLocation>
        <location evidence="32">Virion membrane</location>
        <topology evidence="32">Peripheral membrane protein</topology>
    </subcellularLocation>
    <subcellularLocation>
        <location evidence="32">Host cell membrane</location>
        <topology evidence="32">Peripheral membrane protein</topology>
    </subcellularLocation>
    <subcellularLocation>
        <location evidence="32">Host endosome membrane</location>
        <topology evidence="32">Single-pass type I membrane protein</topology>
    </subcellularLocation>
    <text evidence="32">The surface protein is not anchored to the viral envelope, but associates with the extravirion surface through its binding to TM. It is probably concentrated at the site of budding and incorporated into the virions possibly by contacts between the cytoplasmic tail of Env and the N-terminus of Gag.</text>
</comment>
<feature type="domain" description="Human immunodeficiency virus 1 envelope glycoprotein Gp120" evidence="34">
    <location>
        <begin position="31"/>
        <end position="505"/>
    </location>
</feature>
<evidence type="ECO:0000256" key="5">
    <source>
        <dbReference type="ARBA" id="ARBA00004578"/>
    </source>
</evidence>
<dbReference type="FunFam" id="1.10.287.210:FF:000001">
    <property type="entry name" value="Envelope glycoprotein gp160"/>
    <property type="match status" value="1"/>
</dbReference>
<feature type="disulfide bond" evidence="32">
    <location>
        <begin position="229"/>
        <end position="240"/>
    </location>
</feature>
<keyword evidence="29 32" id="KW-0899">Viral immunoevasion</keyword>
<feature type="region of interest" description="Fusion peptide" evidence="32">
    <location>
        <begin position="506"/>
        <end position="526"/>
    </location>
</feature>
<keyword evidence="9 32" id="KW-1032">Host cell membrane</keyword>
<keyword evidence="7 32" id="KW-1168">Fusion of virus membrane with host membrane</keyword>
<feature type="lipid moiety-binding region" description="S-palmitoyl cysteine; by host" evidence="32">
    <location>
        <position position="758"/>
    </location>
</feature>
<dbReference type="GO" id="GO:1903908">
    <property type="term" value="P:positive regulation of plasma membrane raft polarization"/>
    <property type="evidence" value="ECO:0007669"/>
    <property type="project" value="UniProtKB-UniRule"/>
</dbReference>
<reference evidence="36" key="2">
    <citation type="submission" date="2012-11" db="EMBL/GenBank/DDBJ databases">
        <authorList>
            <person name="Buckheit Sturdevant C."/>
            <person name="Dow A."/>
            <person name="Jabara C.B."/>
            <person name="Joseph S.B."/>
            <person name="Schnell G."/>
            <person name="Takamune N."/>
            <person name="Mallewa M."/>
            <person name="Heyderman R.S."/>
            <person name="Van Rie A."/>
            <person name="Swanstrom R."/>
        </authorList>
    </citation>
    <scope>NUCLEOTIDE SEQUENCE</scope>
    <source>
        <strain evidence="36">4014_CSF_Visit1_amplicon10</strain>
    </source>
</reference>
<dbReference type="GO" id="GO:0055036">
    <property type="term" value="C:virion membrane"/>
    <property type="evidence" value="ECO:0007669"/>
    <property type="project" value="UniProtKB-SubCell"/>
</dbReference>
<keyword evidence="21 32" id="KW-1164">Virus endocytosis by host</keyword>
<feature type="transmembrane region" description="Helical" evidence="33">
    <location>
        <begin position="506"/>
        <end position="529"/>
    </location>
</feature>
<comment type="function">
    <text evidence="32">Transmembrane protein gp41: Acts as a class I viral fusion protein. Under the current model, the protein has at least 3 conformational states: pre-fusion native state, pre-hairpin intermediate state, and post-fusion hairpin state. During fusion of viral and target intracellular membranes, the coiled coil regions (heptad repeats) assume a trimer-of-hairpins structure, positioning the fusion peptide in close proximity to the C-terminal region of the ectodomain. The formation of this structure appears to drive apposition and subsequent fusion of viral and target cell membranes. Complete fusion occurs in host cell endosomes and is dynamin-dependent, however some lipid transfer might occur at the plasma membrane. The virus undergoes clathrin-dependent internalization long before endosomal fusion, thus minimizing the surface exposure of conserved viral epitopes during fusion and reducing the efficacy of inhibitors targeting these epitopes. Membranes fusion leads to delivery of the nucleocapsid into the cytoplasm.</text>
</comment>
<dbReference type="Pfam" id="PF00516">
    <property type="entry name" value="GP120"/>
    <property type="match status" value="1"/>
</dbReference>
<dbReference type="FunFam" id="2.170.40.20:FF:000003">
    <property type="entry name" value="Envelope glycoprotein gp160"/>
    <property type="match status" value="1"/>
</dbReference>
<evidence type="ECO:0000259" key="34">
    <source>
        <dbReference type="Pfam" id="PF00516"/>
    </source>
</evidence>
<dbReference type="GO" id="GO:0019064">
    <property type="term" value="P:fusion of virus membrane with host plasma membrane"/>
    <property type="evidence" value="ECO:0007669"/>
    <property type="project" value="UniProtKB-UniRule"/>
</dbReference>
<comment type="domain">
    <text evidence="32 33">The 17 amino acids long immunosuppressive region is present in many retroviral envelope proteins. Synthetic peptides derived from this relatively conserved sequence inhibit immune function in vitro and in vivo.</text>
</comment>
<comment type="PTM">
    <text evidence="32">Palmitoylation of the transmembrane protein and of Env polyprotein (prior to its proteolytic cleavage) is essential for their association with host cell membrane lipid rafts. Palmitoylation is therefore required for envelope trafficking to classical lipid rafts, but not for viral replication.</text>
</comment>
<feature type="transmembrane region" description="Helical" evidence="33">
    <location>
        <begin position="672"/>
        <end position="699"/>
    </location>
</feature>
<evidence type="ECO:0000256" key="15">
    <source>
        <dbReference type="ARBA" id="ARBA00022703"/>
    </source>
</evidence>
<dbReference type="GO" id="GO:0020002">
    <property type="term" value="C:host cell plasma membrane"/>
    <property type="evidence" value="ECO:0007669"/>
    <property type="project" value="UniProtKB-SubCell"/>
</dbReference>
<evidence type="ECO:0000256" key="2">
    <source>
        <dbReference type="ARBA" id="ARBA00004433"/>
    </source>
</evidence>
<dbReference type="HAMAP" id="MF_04083">
    <property type="entry name" value="HIV_ENV"/>
    <property type="match status" value="1"/>
</dbReference>
<evidence type="ECO:0000256" key="16">
    <source>
        <dbReference type="ARBA" id="ARBA00022729"/>
    </source>
</evidence>
<reference evidence="36" key="1">
    <citation type="journal article" date="2012" name="PLoS Pathog.">
        <title>Central Nervous System Compartmentalization of HIV-1 Subtype C Variants Early and Late in Infection in Young Children.</title>
        <authorList>
            <person name="Sturdevant C.B."/>
            <person name="Dow A."/>
            <person name="Jabara C.B."/>
            <person name="Joseph S.B."/>
            <person name="Schnell G."/>
            <person name="Takamune N."/>
            <person name="Mallewa M."/>
            <person name="Heyderman R.S."/>
            <person name="Van Rie A."/>
            <person name="Swanstrom R."/>
        </authorList>
    </citation>
    <scope>NUCLEOTIDE SEQUENCE</scope>
    <source>
        <strain evidence="36">4014_CSF_Visit1_amplicon10</strain>
    </source>
</reference>
<evidence type="ECO:0000256" key="31">
    <source>
        <dbReference type="ARBA" id="ARBA00023296"/>
    </source>
</evidence>
<comment type="domain">
    <text evidence="32">The CD4-binding region is targeted by the antibody b12.</text>
</comment>
<keyword evidence="22 32" id="KW-1133">Transmembrane helix</keyword>
<evidence type="ECO:0000256" key="20">
    <source>
        <dbReference type="ARBA" id="ARBA00022879"/>
    </source>
</evidence>
<feature type="lipid moiety-binding region" description="S-palmitoyl cysteine; by host" evidence="32">
    <location>
        <position position="831"/>
    </location>
</feature>
<keyword evidence="23 32" id="KW-1039">Host endosome</keyword>
<feature type="region of interest" description="Immunosuppression" evidence="32">
    <location>
        <begin position="568"/>
        <end position="586"/>
    </location>
</feature>
<comment type="domain">
    <text evidence="32">The YXXL motif is involved in determining the exact site of viral release at the surface of infected mononuclear cells and promotes endocytosis. YXXL and di-leucine endocytosis motifs interact directly or indirectly with the clathrin adapter complexes, opperate independently, and their activities are not additive.</text>
</comment>
<dbReference type="SUPFAM" id="SSF56502">
    <property type="entry name" value="gp120 core"/>
    <property type="match status" value="2"/>
</dbReference>
<keyword evidence="19 32" id="KW-1043">Host membrane</keyword>
<evidence type="ECO:0000256" key="14">
    <source>
        <dbReference type="ARBA" id="ARBA00022692"/>
    </source>
</evidence>
<keyword evidence="11 32" id="KW-0945">Host-virus interaction</keyword>
<keyword evidence="15 32" id="KW-0053">Apoptosis</keyword>
<keyword evidence="18 32" id="KW-0946">Virion</keyword>
<dbReference type="FunFam" id="2.170.40.20:FF:000004">
    <property type="entry name" value="Envelope glycoprotein gp160"/>
    <property type="match status" value="1"/>
</dbReference>
<protein>
    <recommendedName>
        <fullName evidence="32">Envelope glycoprotein gp160</fullName>
    </recommendedName>
    <alternativeName>
        <fullName evidence="32">Env polyprotein</fullName>
    </alternativeName>
    <component>
        <recommendedName>
            <fullName evidence="32">Surface protein gp120</fullName>
            <shortName evidence="32">SU</shortName>
        </recommendedName>
        <alternativeName>
            <fullName evidence="32">Glycoprotein 120</fullName>
            <shortName evidence="32">gp120</shortName>
        </alternativeName>
    </component>
    <component>
        <recommendedName>
            <fullName evidence="32">Transmembrane protein gp41</fullName>
            <shortName evidence="32">TM</shortName>
        </recommendedName>
        <alternativeName>
            <fullName evidence="32">Glycoprotein 41</fullName>
            <shortName evidence="32">gp41</shortName>
        </alternativeName>
    </component>
</protein>
<evidence type="ECO:0000256" key="32">
    <source>
        <dbReference type="HAMAP-Rule" id="MF_04083"/>
    </source>
</evidence>
<evidence type="ECO:0000256" key="10">
    <source>
        <dbReference type="ARBA" id="ARBA00022570"/>
    </source>
</evidence>
<comment type="domain">
    <text evidence="32">The membrane proximal external region (MPER) present in gp41 is a tryptophan-rich region recognized by the antibodies 2F5, Z13, and 4E10. MPER seems to play a role in fusion.</text>
</comment>
<keyword evidence="8 32" id="KW-1170">Fusion of virus membrane with host endosomal membrane</keyword>
<dbReference type="SUPFAM" id="SSF58069">
    <property type="entry name" value="Virus ectodomain"/>
    <property type="match status" value="1"/>
</dbReference>
<sequence length="850" mass="96741">MRVMGTRKNYPRWWIWGILGFWMTYNVMGNLWVTVYYGVPVWTEAKTTLFCASDAKGYEREVHNIWATHACVPTDPNPQEMLLENVTESFNMWENDMVDQMHEDIISLWDESLKPCVKLTPLCVTLNCTDYNTTSSNKGNNILNGTDSMKGEIKNCTFKISTEIKDKNKREYALFYRLDVVPLNGNNKSNEYRLINCNTSVVKQACPKVSFDPIPIHYCAPAGFAILKCNNKTFNGTGPCNNVSTVQCTHGIKPVVSTQLLLNGSLAEENTIIRSKNLTDNAKIIIVQLKESVKIKCIRPGNNTRKSIRIGPGQIFYATGEIIGDIRQAHCNISEKDWNKTLQDVGEKLQEHFPNKTIKFAPSSGGDLEITTHSFNCRGEFFYCNTSRLFNSTFNSTLDNSTDSTRNITLQCRIKQIINMWQGVGKAIYAPPVAGDIMCESNITGLLLTRDGGNENNKTETFRPAGGNMRDNWRSELYKYKVVEIKPLGIAPTKAKRRVVEREKRAVGIGAVFLGFLGAAGSTMGAASITLTVQARQLLSGIVQQQSNLLRAIEAQQQMLQLTVWGIKQLQARVLALERYLKDQQLLGIWGCSGKLICTTNVPWNNSWSNKSQEDIWNNMTWMQWDREINNYTNTIYQLLEDSQNQQEQNEQKLLELDSWNNLWNWFNISNWLWYIKLFIMIVGGLIGLRIIFAVLSIINRVRQGYSPLSFQTLIPNPRGPDRLERIEEGGGEQDRDRSIRLANGFLALAWEDLRNLCLFSYRHLRDFILIAARTVELLGQRGWEILKYLGNLVLYWGLELKGSAIDLLDFLAIRVAEGTDRIIVVIQSICRAIRNIPRRVRQGFEAALQ</sequence>